<dbReference type="GO" id="GO:0008270">
    <property type="term" value="F:zinc ion binding"/>
    <property type="evidence" value="ECO:0007669"/>
    <property type="project" value="UniProtKB-KW"/>
</dbReference>
<evidence type="ECO:0000256" key="2">
    <source>
        <dbReference type="ARBA" id="ARBA00022771"/>
    </source>
</evidence>
<feature type="compositionally biased region" description="Acidic residues" evidence="5">
    <location>
        <begin position="36"/>
        <end position="46"/>
    </location>
</feature>
<evidence type="ECO:0000313" key="7">
    <source>
        <dbReference type="EMBL" id="GMT16367.1"/>
    </source>
</evidence>
<gene>
    <name evidence="7" type="ORF">PFISCL1PPCAC_7664</name>
</gene>
<organism evidence="7 8">
    <name type="scientific">Pristionchus fissidentatus</name>
    <dbReference type="NCBI Taxonomy" id="1538716"/>
    <lineage>
        <taxon>Eukaryota</taxon>
        <taxon>Metazoa</taxon>
        <taxon>Ecdysozoa</taxon>
        <taxon>Nematoda</taxon>
        <taxon>Chromadorea</taxon>
        <taxon>Rhabditida</taxon>
        <taxon>Rhabditina</taxon>
        <taxon>Diplogasteromorpha</taxon>
        <taxon>Diplogasteroidea</taxon>
        <taxon>Neodiplogasteridae</taxon>
        <taxon>Pristionchus</taxon>
    </lineage>
</organism>
<feature type="compositionally biased region" description="Low complexity" evidence="5">
    <location>
        <begin position="49"/>
        <end position="64"/>
    </location>
</feature>
<dbReference type="Pfam" id="PF13445">
    <property type="entry name" value="zf-RING_UBOX"/>
    <property type="match status" value="1"/>
</dbReference>
<keyword evidence="1" id="KW-0479">Metal-binding</keyword>
<evidence type="ECO:0000256" key="1">
    <source>
        <dbReference type="ARBA" id="ARBA00022723"/>
    </source>
</evidence>
<dbReference type="EMBL" id="BTSY01000002">
    <property type="protein sequence ID" value="GMT16367.1"/>
    <property type="molecule type" value="Genomic_DNA"/>
</dbReference>
<dbReference type="PANTHER" id="PTHR22791:SF6">
    <property type="entry name" value="RING-TYPE DOMAIN-CONTAINING PROTEIN"/>
    <property type="match status" value="1"/>
</dbReference>
<accession>A0AAV5VCB6</accession>
<dbReference type="AlphaFoldDB" id="A0AAV5VCB6"/>
<name>A0AAV5VCB6_9BILA</name>
<feature type="region of interest" description="Disordered" evidence="5">
    <location>
        <begin position="35"/>
        <end position="64"/>
    </location>
</feature>
<dbReference type="InterPro" id="IPR051435">
    <property type="entry name" value="RING_finger_E3_ubiq-ligases"/>
</dbReference>
<evidence type="ECO:0000313" key="8">
    <source>
        <dbReference type="Proteomes" id="UP001432322"/>
    </source>
</evidence>
<dbReference type="InterPro" id="IPR017907">
    <property type="entry name" value="Znf_RING_CS"/>
</dbReference>
<dbReference type="Gene3D" id="3.30.40.10">
    <property type="entry name" value="Zinc/RING finger domain, C3HC4 (zinc finger)"/>
    <property type="match status" value="1"/>
</dbReference>
<keyword evidence="2 4" id="KW-0863">Zinc-finger</keyword>
<evidence type="ECO:0000256" key="5">
    <source>
        <dbReference type="SAM" id="MobiDB-lite"/>
    </source>
</evidence>
<feature type="domain" description="RING-type" evidence="6">
    <location>
        <begin position="79"/>
        <end position="136"/>
    </location>
</feature>
<reference evidence="7" key="1">
    <citation type="submission" date="2023-10" db="EMBL/GenBank/DDBJ databases">
        <title>Genome assembly of Pristionchus species.</title>
        <authorList>
            <person name="Yoshida K."/>
            <person name="Sommer R.J."/>
        </authorList>
    </citation>
    <scope>NUCLEOTIDE SEQUENCE</scope>
    <source>
        <strain evidence="7">RS5133</strain>
    </source>
</reference>
<dbReference type="InterPro" id="IPR013083">
    <property type="entry name" value="Znf_RING/FYVE/PHD"/>
</dbReference>
<sequence length="276" mass="30615">LEAMDEVLDHVGPVHEGHERVLAMLRAVVGPREVNEAELDSEEEEEAARQAAPEAPEVAAPATPERLDAPADQEISASCPICMEPFSNAPELQRVARVLSCGHLVCTRCVRAFRRSKGINARRLNDSDRRPCVTCRRRVHWAKLPACKTVAYLYGQLELANASKTEILKAQPESRKRARRNSDSETSPTQMAAKMKKLADKANAVFADGSAESNSGADRDLIKIDDSTEEIMKSDEKSERVKALKEQFNDYYSKMNQILDELSESSMNIPNVPPEA</sequence>
<feature type="compositionally biased region" description="Basic and acidic residues" evidence="5">
    <location>
        <begin position="172"/>
        <end position="183"/>
    </location>
</feature>
<keyword evidence="8" id="KW-1185">Reference proteome</keyword>
<evidence type="ECO:0000256" key="3">
    <source>
        <dbReference type="ARBA" id="ARBA00022833"/>
    </source>
</evidence>
<keyword evidence="3" id="KW-0862">Zinc</keyword>
<dbReference type="GO" id="GO:0061630">
    <property type="term" value="F:ubiquitin protein ligase activity"/>
    <property type="evidence" value="ECO:0007669"/>
    <property type="project" value="TreeGrafter"/>
</dbReference>
<dbReference type="PROSITE" id="PS50089">
    <property type="entry name" value="ZF_RING_2"/>
    <property type="match status" value="1"/>
</dbReference>
<dbReference type="PROSITE" id="PS00518">
    <property type="entry name" value="ZF_RING_1"/>
    <property type="match status" value="1"/>
</dbReference>
<evidence type="ECO:0000256" key="4">
    <source>
        <dbReference type="PROSITE-ProRule" id="PRU00175"/>
    </source>
</evidence>
<feature type="non-terminal residue" evidence="7">
    <location>
        <position position="1"/>
    </location>
</feature>
<comment type="caution">
    <text evidence="7">The sequence shown here is derived from an EMBL/GenBank/DDBJ whole genome shotgun (WGS) entry which is preliminary data.</text>
</comment>
<feature type="compositionally biased region" description="Basic and acidic residues" evidence="5">
    <location>
        <begin position="217"/>
        <end position="240"/>
    </location>
</feature>
<dbReference type="Proteomes" id="UP001432322">
    <property type="component" value="Unassembled WGS sequence"/>
</dbReference>
<feature type="region of interest" description="Disordered" evidence="5">
    <location>
        <begin position="168"/>
        <end position="195"/>
    </location>
</feature>
<dbReference type="GO" id="GO:0016567">
    <property type="term" value="P:protein ubiquitination"/>
    <property type="evidence" value="ECO:0007669"/>
    <property type="project" value="TreeGrafter"/>
</dbReference>
<evidence type="ECO:0000259" key="6">
    <source>
        <dbReference type="PROSITE" id="PS50089"/>
    </source>
</evidence>
<proteinExistence type="predicted"/>
<feature type="region of interest" description="Disordered" evidence="5">
    <location>
        <begin position="209"/>
        <end position="240"/>
    </location>
</feature>
<dbReference type="SUPFAM" id="SSF57850">
    <property type="entry name" value="RING/U-box"/>
    <property type="match status" value="1"/>
</dbReference>
<dbReference type="InterPro" id="IPR027370">
    <property type="entry name" value="Znf-RING_euk"/>
</dbReference>
<dbReference type="PANTHER" id="PTHR22791">
    <property type="entry name" value="RING-TYPE DOMAIN-CONTAINING PROTEIN"/>
    <property type="match status" value="1"/>
</dbReference>
<protein>
    <recommendedName>
        <fullName evidence="6">RING-type domain-containing protein</fullName>
    </recommendedName>
</protein>
<dbReference type="InterPro" id="IPR001841">
    <property type="entry name" value="Znf_RING"/>
</dbReference>
<dbReference type="SMART" id="SM00184">
    <property type="entry name" value="RING"/>
    <property type="match status" value="1"/>
</dbReference>